<accession>A0A934NG03</accession>
<sequence length="295" mass="32723">MIDPTPIDPHQVEWSRVARATYLIRQAYRYEYPGPIAGLDHRLVIIPPERYGDQRRILHHLKATPEVEHEVRPDGFGNTVLELRFQRVERSVEFQAWIEVERQAAGPHLVPAWWLEDPRLLEPSELTVPDERLTAVATALSESGQSGLQLARLVNGWLFSNMRYRHGVTGVGTTAAEALALGQGVCQDFAHVMIAICRLLGLPARYVSGHLLGEGGTHAWVEVMQPLSGQASKAAAAWTFDPTHGRPATLSYVTVAVGRDYYDVAPTSGTYAYGPAGRLSSHKRVDLTRLDYQSA</sequence>
<dbReference type="RefSeq" id="WP_338205725.1">
    <property type="nucleotide sequence ID" value="NZ_JAEKNR010000246.1"/>
</dbReference>
<proteinExistence type="predicted"/>
<comment type="caution">
    <text evidence="2">The sequence shown here is derived from an EMBL/GenBank/DDBJ whole genome shotgun (WGS) entry which is preliminary data.</text>
</comment>
<dbReference type="EMBL" id="JAEKNR010000246">
    <property type="protein sequence ID" value="MBJ7601477.1"/>
    <property type="molecule type" value="Genomic_DNA"/>
</dbReference>
<organism evidence="2 3">
    <name type="scientific">Candidatus Nephthysia bennettiae</name>
    <dbReference type="NCBI Taxonomy" id="3127016"/>
    <lineage>
        <taxon>Bacteria</taxon>
        <taxon>Bacillati</taxon>
        <taxon>Candidatus Dormiibacterota</taxon>
        <taxon>Candidatus Dormibacteria</taxon>
        <taxon>Candidatus Dormibacterales</taxon>
        <taxon>Candidatus Dormibacteraceae</taxon>
        <taxon>Candidatus Nephthysia</taxon>
    </lineage>
</organism>
<dbReference type="SMART" id="SM00460">
    <property type="entry name" value="TGc"/>
    <property type="match status" value="1"/>
</dbReference>
<dbReference type="Proteomes" id="UP000612893">
    <property type="component" value="Unassembled WGS sequence"/>
</dbReference>
<dbReference type="InterPro" id="IPR013589">
    <property type="entry name" value="Bac_transglu_N"/>
</dbReference>
<dbReference type="Pfam" id="PF01841">
    <property type="entry name" value="Transglut_core"/>
    <property type="match status" value="1"/>
</dbReference>
<protein>
    <submittedName>
        <fullName evidence="2">Transglutaminase family protein</fullName>
    </submittedName>
</protein>
<dbReference type="PANTHER" id="PTHR33490:SF6">
    <property type="entry name" value="SLL1049 PROTEIN"/>
    <property type="match status" value="1"/>
</dbReference>
<keyword evidence="3" id="KW-1185">Reference proteome</keyword>
<name>A0A934NG03_9BACT</name>
<evidence type="ECO:0000313" key="3">
    <source>
        <dbReference type="Proteomes" id="UP000612893"/>
    </source>
</evidence>
<feature type="domain" description="Transglutaminase-like" evidence="1">
    <location>
        <begin position="178"/>
        <end position="244"/>
    </location>
</feature>
<evidence type="ECO:0000313" key="2">
    <source>
        <dbReference type="EMBL" id="MBJ7601477.1"/>
    </source>
</evidence>
<gene>
    <name evidence="2" type="ORF">JF922_25805</name>
</gene>
<dbReference type="Gene3D" id="3.10.620.30">
    <property type="match status" value="1"/>
</dbReference>
<dbReference type="Pfam" id="PF08379">
    <property type="entry name" value="Bact_transglu_N"/>
    <property type="match status" value="1"/>
</dbReference>
<dbReference type="AlphaFoldDB" id="A0A934NG03"/>
<dbReference type="InterPro" id="IPR038765">
    <property type="entry name" value="Papain-like_cys_pep_sf"/>
</dbReference>
<dbReference type="SUPFAM" id="SSF54001">
    <property type="entry name" value="Cysteine proteinases"/>
    <property type="match status" value="1"/>
</dbReference>
<dbReference type="PANTHER" id="PTHR33490">
    <property type="entry name" value="BLR5614 PROTEIN-RELATED"/>
    <property type="match status" value="1"/>
</dbReference>
<dbReference type="InterPro" id="IPR002931">
    <property type="entry name" value="Transglutaminase-like"/>
</dbReference>
<evidence type="ECO:0000259" key="1">
    <source>
        <dbReference type="SMART" id="SM00460"/>
    </source>
</evidence>
<reference evidence="2" key="1">
    <citation type="submission" date="2020-10" db="EMBL/GenBank/DDBJ databases">
        <title>Ca. Dormibacterota MAGs.</title>
        <authorList>
            <person name="Montgomery K."/>
        </authorList>
    </citation>
    <scope>NUCLEOTIDE SEQUENCE [LARGE SCALE GENOMIC DNA]</scope>
    <source>
        <strain evidence="2">SC8812_S17_10</strain>
    </source>
</reference>